<dbReference type="RefSeq" id="WP_216835551.1">
    <property type="nucleotide sequence ID" value="NZ_JAFNJS010000002.1"/>
</dbReference>
<evidence type="ECO:0000256" key="12">
    <source>
        <dbReference type="ARBA" id="ARBA00033342"/>
    </source>
</evidence>
<comment type="subunit">
    <text evidence="13">Interacts with the Sec translocase complex via SecD. Specifically interacts with transmembrane segments of nascent integral membrane proteins during membrane integration.</text>
</comment>
<gene>
    <name evidence="13 17" type="primary">yidC</name>
    <name evidence="17" type="ORF">ACFOD3_06320</name>
</gene>
<feature type="domain" description="Membrane insertase YidC/Oxa/ALB C-terminal" evidence="15">
    <location>
        <begin position="387"/>
        <end position="587"/>
    </location>
</feature>
<evidence type="ECO:0000256" key="3">
    <source>
        <dbReference type="ARBA" id="ARBA00015325"/>
    </source>
</evidence>
<dbReference type="Pfam" id="PF02096">
    <property type="entry name" value="60KD_IMP"/>
    <property type="match status" value="1"/>
</dbReference>
<evidence type="ECO:0000259" key="16">
    <source>
        <dbReference type="Pfam" id="PF14849"/>
    </source>
</evidence>
<keyword evidence="9 13" id="KW-0472">Membrane</keyword>
<evidence type="ECO:0000256" key="11">
    <source>
        <dbReference type="ARBA" id="ARBA00033245"/>
    </source>
</evidence>
<dbReference type="InterPro" id="IPR028053">
    <property type="entry name" value="Membr_insert_YidC_N"/>
</dbReference>
<name>A0ABV7BTN1_9PROT</name>
<evidence type="ECO:0000256" key="14">
    <source>
        <dbReference type="SAM" id="MobiDB-lite"/>
    </source>
</evidence>
<feature type="transmembrane region" description="Helical" evidence="13">
    <location>
        <begin position="6"/>
        <end position="24"/>
    </location>
</feature>
<keyword evidence="4 13" id="KW-0813">Transport</keyword>
<organism evidence="17 18">
    <name type="scientific">Falsiroseomonas tokyonensis</name>
    <dbReference type="NCBI Taxonomy" id="430521"/>
    <lineage>
        <taxon>Bacteria</taxon>
        <taxon>Pseudomonadati</taxon>
        <taxon>Pseudomonadota</taxon>
        <taxon>Alphaproteobacteria</taxon>
        <taxon>Acetobacterales</taxon>
        <taxon>Roseomonadaceae</taxon>
        <taxon>Falsiroseomonas</taxon>
    </lineage>
</organism>
<comment type="caution">
    <text evidence="17">The sequence shown here is derived from an EMBL/GenBank/DDBJ whole genome shotgun (WGS) entry which is preliminary data.</text>
</comment>
<dbReference type="HAMAP" id="MF_01810">
    <property type="entry name" value="YidC_type1"/>
    <property type="match status" value="1"/>
</dbReference>
<reference evidence="18" key="1">
    <citation type="journal article" date="2019" name="Int. J. Syst. Evol. Microbiol.">
        <title>The Global Catalogue of Microorganisms (GCM) 10K type strain sequencing project: providing services to taxonomists for standard genome sequencing and annotation.</title>
        <authorList>
            <consortium name="The Broad Institute Genomics Platform"/>
            <consortium name="The Broad Institute Genome Sequencing Center for Infectious Disease"/>
            <person name="Wu L."/>
            <person name="Ma J."/>
        </authorList>
    </citation>
    <scope>NUCLEOTIDE SEQUENCE [LARGE SCALE GENOMIC DNA]</scope>
    <source>
        <strain evidence="18">CGMCC 1.16855</strain>
    </source>
</reference>
<dbReference type="PANTHER" id="PTHR12428">
    <property type="entry name" value="OXA1"/>
    <property type="match status" value="1"/>
</dbReference>
<comment type="similarity">
    <text evidence="2 13">Belongs to the OXA1/ALB3/YidC family. Type 1 subfamily.</text>
</comment>
<dbReference type="EMBL" id="JBHRSB010000002">
    <property type="protein sequence ID" value="MFC2999500.1"/>
    <property type="molecule type" value="Genomic_DNA"/>
</dbReference>
<evidence type="ECO:0000256" key="9">
    <source>
        <dbReference type="ARBA" id="ARBA00023136"/>
    </source>
</evidence>
<evidence type="ECO:0000256" key="5">
    <source>
        <dbReference type="ARBA" id="ARBA00022475"/>
    </source>
</evidence>
<evidence type="ECO:0000256" key="7">
    <source>
        <dbReference type="ARBA" id="ARBA00022927"/>
    </source>
</evidence>
<dbReference type="NCBIfam" id="TIGR03592">
    <property type="entry name" value="yidC_oxa1_cterm"/>
    <property type="match status" value="1"/>
</dbReference>
<feature type="compositionally biased region" description="Low complexity" evidence="14">
    <location>
        <begin position="605"/>
        <end position="623"/>
    </location>
</feature>
<dbReference type="Pfam" id="PF14849">
    <property type="entry name" value="YidC_periplas"/>
    <property type="match status" value="1"/>
</dbReference>
<keyword evidence="5 13" id="KW-1003">Cell membrane</keyword>
<dbReference type="InterPro" id="IPR001708">
    <property type="entry name" value="YidC/ALB3/OXA1/COX18"/>
</dbReference>
<comment type="subcellular location">
    <subcellularLocation>
        <location evidence="1">Cell inner membrane</location>
        <topology evidence="1">Multi-pass membrane protein</topology>
    </subcellularLocation>
    <subcellularLocation>
        <location evidence="13">Cell membrane</location>
        <topology evidence="13">Multi-pass membrane protein</topology>
    </subcellularLocation>
</comment>
<dbReference type="NCBIfam" id="NF002353">
    <property type="entry name" value="PRK01318.1-4"/>
    <property type="match status" value="1"/>
</dbReference>
<keyword evidence="7 13" id="KW-0653">Protein transport</keyword>
<feature type="transmembrane region" description="Helical" evidence="13">
    <location>
        <begin position="516"/>
        <end position="536"/>
    </location>
</feature>
<dbReference type="InterPro" id="IPR047196">
    <property type="entry name" value="YidC_ALB_C"/>
</dbReference>
<sequence>MDQKRLLAAIALSVGILLLFDLWNRPAREAEQRRQAEIAAQVPAPASPGATAPASPVPVPATAGAPLAQPGTAPGATTAAATPNLPPEQRIRIENPRLQGSISLRGARLDDAILRGYRETVQPDSPLVRLLAPRSDANPYFAQWGWTAADGRTPVPGPETDWTADGTNLTPTTPVTLRWDNGQGQEFSIRLGIDEDFMLTAEQSVRNTGAEPVQVLPWARVRRERTPQTAGFFILHEGFTGVLGGRLTEWKYSDAKTEAERRRGAAMEQESTGGWIGFTDKYWLTALTPMSQATPIRAAYRHSAEGGQDRWQIDMAPPSAQTVAPGGEAALATRLFAGAKEVRLLDGYADRLNIEGFDKAIDFGWFYWITKPFFYAIDWLFQIFGNFGVAILIFTLALKAAFFPLASKAYTSMARMKVLAPKMTEVRERYKDDPAKAQAEMMALYRSEKVNPASGCLPILLQIPVFFALYKVLFVTIEMRHAPFFGWIRDLSAPDPTNLFNLFGILPYDPTQISSFLHMPAWAIAMGITMYLQFKLNPTPPDPIQAKIFAWMPLIFTFMLASFPAGLVIYWTWNNLLSIAQQYYIMKADKKRQARSPAAPPPAKPATLAKADAAAKPAPKGKK</sequence>
<feature type="compositionally biased region" description="Low complexity" evidence="14">
    <location>
        <begin position="37"/>
        <end position="83"/>
    </location>
</feature>
<dbReference type="NCBIfam" id="TIGR03593">
    <property type="entry name" value="yidC_nterm"/>
    <property type="match status" value="1"/>
</dbReference>
<dbReference type="InterPro" id="IPR019998">
    <property type="entry name" value="Membr_insert_YidC"/>
</dbReference>
<evidence type="ECO:0000256" key="6">
    <source>
        <dbReference type="ARBA" id="ARBA00022692"/>
    </source>
</evidence>
<keyword evidence="18" id="KW-1185">Reference proteome</keyword>
<feature type="domain" description="Membrane insertase YidC N-terminal" evidence="16">
    <location>
        <begin position="90"/>
        <end position="375"/>
    </location>
</feature>
<evidence type="ECO:0000259" key="15">
    <source>
        <dbReference type="Pfam" id="PF02096"/>
    </source>
</evidence>
<protein>
    <recommendedName>
        <fullName evidence="3 13">Membrane protein insertase YidC</fullName>
    </recommendedName>
    <alternativeName>
        <fullName evidence="12 13">Foldase YidC</fullName>
    </alternativeName>
    <alternativeName>
        <fullName evidence="11 13">Membrane integrase YidC</fullName>
    </alternativeName>
    <alternativeName>
        <fullName evidence="13">Membrane protein YidC</fullName>
    </alternativeName>
</protein>
<dbReference type="CDD" id="cd19961">
    <property type="entry name" value="EcYidC-like_peri"/>
    <property type="match status" value="1"/>
</dbReference>
<dbReference type="CDD" id="cd20070">
    <property type="entry name" value="5TM_YidC_Alb3"/>
    <property type="match status" value="1"/>
</dbReference>
<evidence type="ECO:0000256" key="13">
    <source>
        <dbReference type="HAMAP-Rule" id="MF_01810"/>
    </source>
</evidence>
<proteinExistence type="inferred from homology"/>
<keyword evidence="6 13" id="KW-0812">Transmembrane</keyword>
<dbReference type="PANTHER" id="PTHR12428:SF65">
    <property type="entry name" value="CYTOCHROME C OXIDASE ASSEMBLY PROTEIN COX18, MITOCHONDRIAL"/>
    <property type="match status" value="1"/>
</dbReference>
<evidence type="ECO:0000256" key="1">
    <source>
        <dbReference type="ARBA" id="ARBA00004429"/>
    </source>
</evidence>
<evidence type="ECO:0000256" key="10">
    <source>
        <dbReference type="ARBA" id="ARBA00023186"/>
    </source>
</evidence>
<dbReference type="Proteomes" id="UP001595420">
    <property type="component" value="Unassembled WGS sequence"/>
</dbReference>
<feature type="region of interest" description="Disordered" evidence="14">
    <location>
        <begin position="34"/>
        <end position="89"/>
    </location>
</feature>
<evidence type="ECO:0000313" key="17">
    <source>
        <dbReference type="EMBL" id="MFC2999500.1"/>
    </source>
</evidence>
<feature type="region of interest" description="Disordered" evidence="14">
    <location>
        <begin position="594"/>
        <end position="623"/>
    </location>
</feature>
<keyword evidence="8 13" id="KW-1133">Transmembrane helix</keyword>
<feature type="transmembrane region" description="Helical" evidence="13">
    <location>
        <begin position="548"/>
        <end position="573"/>
    </location>
</feature>
<feature type="transmembrane region" description="Helical" evidence="13">
    <location>
        <begin position="383"/>
        <end position="406"/>
    </location>
</feature>
<evidence type="ECO:0000256" key="2">
    <source>
        <dbReference type="ARBA" id="ARBA00010527"/>
    </source>
</evidence>
<comment type="function">
    <text evidence="13">Required for the insertion and/or proper folding and/or complex formation of integral membrane proteins into the membrane. Involved in integration of membrane proteins that insert both dependently and independently of the Sec translocase complex, as well as at least some lipoproteins. Aids folding of multispanning membrane proteins.</text>
</comment>
<evidence type="ECO:0000313" key="18">
    <source>
        <dbReference type="Proteomes" id="UP001595420"/>
    </source>
</evidence>
<accession>A0ABV7BTN1</accession>
<evidence type="ECO:0000256" key="8">
    <source>
        <dbReference type="ARBA" id="ARBA00022989"/>
    </source>
</evidence>
<dbReference type="InterPro" id="IPR028055">
    <property type="entry name" value="YidC/Oxa/ALB_C"/>
</dbReference>
<evidence type="ECO:0000256" key="4">
    <source>
        <dbReference type="ARBA" id="ARBA00022448"/>
    </source>
</evidence>
<keyword evidence="10 13" id="KW-0143">Chaperone</keyword>